<comment type="caution">
    <text evidence="1">The sequence shown here is derived from an EMBL/GenBank/DDBJ whole genome shotgun (WGS) entry which is preliminary data.</text>
</comment>
<name>A0ABQ3SZ90_9ACTN</name>
<accession>A0ABQ3SZ90</accession>
<gene>
    <name evidence="1" type="ORF">Snoj_71500</name>
</gene>
<reference evidence="2" key="1">
    <citation type="submission" date="2023-07" db="EMBL/GenBank/DDBJ databases">
        <title>Whole genome shotgun sequence of Streptomyces nojiriensis NBRC 13794.</title>
        <authorList>
            <person name="Komaki H."/>
            <person name="Tamura T."/>
        </authorList>
    </citation>
    <scope>NUCLEOTIDE SEQUENCE [LARGE SCALE GENOMIC DNA]</scope>
    <source>
        <strain evidence="2">NBRC 13794</strain>
    </source>
</reference>
<dbReference type="GeneID" id="95591475"/>
<dbReference type="RefSeq" id="WP_189738446.1">
    <property type="nucleotide sequence ID" value="NZ_BMRL01000006.1"/>
</dbReference>
<dbReference type="Proteomes" id="UP000613974">
    <property type="component" value="Unassembled WGS sequence"/>
</dbReference>
<sequence>MLHEIEDLEIERARASSRPESDSAPPVLAYFELAVDGDPVQYAGRLRGVMDAVLQIAASESFDDDDLPVDTLPAWFPGVCRGGTSPEPFAAEGRDRYTERTGSGPWDLQNWLSRFDPDLEVRGWSWWDLTRAPAGADRLRLWADTWGEPFFAWEDLRWLLHACGARTVADPVLTKPQVWIDEVSV</sequence>
<evidence type="ECO:0000313" key="2">
    <source>
        <dbReference type="Proteomes" id="UP000613974"/>
    </source>
</evidence>
<protein>
    <submittedName>
        <fullName evidence="1">Uncharacterized protein</fullName>
    </submittedName>
</protein>
<proteinExistence type="predicted"/>
<organism evidence="1 2">
    <name type="scientific">Streptomyces nojiriensis</name>
    <dbReference type="NCBI Taxonomy" id="66374"/>
    <lineage>
        <taxon>Bacteria</taxon>
        <taxon>Bacillati</taxon>
        <taxon>Actinomycetota</taxon>
        <taxon>Actinomycetes</taxon>
        <taxon>Kitasatosporales</taxon>
        <taxon>Streptomycetaceae</taxon>
        <taxon>Streptomyces</taxon>
    </lineage>
</organism>
<keyword evidence="2" id="KW-1185">Reference proteome</keyword>
<dbReference type="EMBL" id="BNEC01000005">
    <property type="protein sequence ID" value="GHI73232.1"/>
    <property type="molecule type" value="Genomic_DNA"/>
</dbReference>
<evidence type="ECO:0000313" key="1">
    <source>
        <dbReference type="EMBL" id="GHI73232.1"/>
    </source>
</evidence>